<protein>
    <submittedName>
        <fullName evidence="1">Uncharacterized protein</fullName>
    </submittedName>
</protein>
<dbReference type="EMBL" id="CM044703">
    <property type="protein sequence ID" value="KAI5673766.1"/>
    <property type="molecule type" value="Genomic_DNA"/>
</dbReference>
<proteinExistence type="predicted"/>
<accession>A0ACC0BMF3</accession>
<organism evidence="1 2">
    <name type="scientific">Catharanthus roseus</name>
    <name type="common">Madagascar periwinkle</name>
    <name type="synonym">Vinca rosea</name>
    <dbReference type="NCBI Taxonomy" id="4058"/>
    <lineage>
        <taxon>Eukaryota</taxon>
        <taxon>Viridiplantae</taxon>
        <taxon>Streptophyta</taxon>
        <taxon>Embryophyta</taxon>
        <taxon>Tracheophyta</taxon>
        <taxon>Spermatophyta</taxon>
        <taxon>Magnoliopsida</taxon>
        <taxon>eudicotyledons</taxon>
        <taxon>Gunneridae</taxon>
        <taxon>Pentapetalae</taxon>
        <taxon>asterids</taxon>
        <taxon>lamiids</taxon>
        <taxon>Gentianales</taxon>
        <taxon>Apocynaceae</taxon>
        <taxon>Rauvolfioideae</taxon>
        <taxon>Vinceae</taxon>
        <taxon>Catharanthinae</taxon>
        <taxon>Catharanthus</taxon>
    </lineage>
</organism>
<sequence>MEKDGNFRCVDCGLPIKKLYIQYSPGNIRLMKCENCKAVADEYIECEIMIIVIDLILHKPRAYRHTFYNMLSRDTRYSEGLLWKLSLGFLILDAYIMWVLSVTKEEGTLAPSFVSLLQCFGKILVGVVVGNFFFTSLLLFGSAKFLNASSKGLRCKDTLLAILISSYFKIFLVAMMVWEFPASVIFLVDIFVLSSNTVALKVITDSATIRCLGVCFAAFSLKCLASHLLRTLH</sequence>
<reference evidence="2" key="1">
    <citation type="journal article" date="2023" name="Nat. Plants">
        <title>Single-cell RNA sequencing provides a high-resolution roadmap for understanding the multicellular compartmentation of specialized metabolism.</title>
        <authorList>
            <person name="Sun S."/>
            <person name="Shen X."/>
            <person name="Li Y."/>
            <person name="Li Y."/>
            <person name="Wang S."/>
            <person name="Li R."/>
            <person name="Zhang H."/>
            <person name="Shen G."/>
            <person name="Guo B."/>
            <person name="Wei J."/>
            <person name="Xu J."/>
            <person name="St-Pierre B."/>
            <person name="Chen S."/>
            <person name="Sun C."/>
        </authorList>
    </citation>
    <scope>NUCLEOTIDE SEQUENCE [LARGE SCALE GENOMIC DNA]</scope>
</reference>
<name>A0ACC0BMF3_CATRO</name>
<dbReference type="Proteomes" id="UP001060085">
    <property type="component" value="Linkage Group LG03"/>
</dbReference>
<gene>
    <name evidence="1" type="ORF">M9H77_14130</name>
</gene>
<comment type="caution">
    <text evidence="1">The sequence shown here is derived from an EMBL/GenBank/DDBJ whole genome shotgun (WGS) entry which is preliminary data.</text>
</comment>
<keyword evidence="2" id="KW-1185">Reference proteome</keyword>
<evidence type="ECO:0000313" key="2">
    <source>
        <dbReference type="Proteomes" id="UP001060085"/>
    </source>
</evidence>
<evidence type="ECO:0000313" key="1">
    <source>
        <dbReference type="EMBL" id="KAI5673766.1"/>
    </source>
</evidence>